<keyword evidence="1" id="KW-0732">Signal</keyword>
<dbReference type="EMBL" id="HBNR01017936">
    <property type="protein sequence ID" value="CAE4572229.1"/>
    <property type="molecule type" value="Transcribed_RNA"/>
</dbReference>
<name>A0A7S4Q656_9DINO</name>
<dbReference type="AlphaFoldDB" id="A0A7S4Q656"/>
<evidence type="ECO:0000313" key="2">
    <source>
        <dbReference type="EMBL" id="CAE4572229.1"/>
    </source>
</evidence>
<organism evidence="2">
    <name type="scientific">Alexandrium monilatum</name>
    <dbReference type="NCBI Taxonomy" id="311494"/>
    <lineage>
        <taxon>Eukaryota</taxon>
        <taxon>Sar</taxon>
        <taxon>Alveolata</taxon>
        <taxon>Dinophyceae</taxon>
        <taxon>Gonyaulacales</taxon>
        <taxon>Pyrocystaceae</taxon>
        <taxon>Alexandrium</taxon>
    </lineage>
</organism>
<protein>
    <submittedName>
        <fullName evidence="2">Uncharacterized protein</fullName>
    </submittedName>
</protein>
<evidence type="ECO:0000256" key="1">
    <source>
        <dbReference type="SAM" id="SignalP"/>
    </source>
</evidence>
<proteinExistence type="predicted"/>
<accession>A0A7S4Q656</accession>
<sequence>MACVRAAVTLSCCLCASAVVHRPTVTDSLASWVPAGLPVPAVRQGLMVRTETNFARVVMTTLSDVMDGDRGKRAQKEWKAQSRGRPDVSFMGMQPVTEWKTLTKNPLMFFSPSYPLGCSTMAKRLDAVACKTSLLQPNADKINLVHTEMLDATSRFVLNIEVYSYFLHKRETVKCPVCGKPCKGDFMDRPFTVEMPPCPILPGTWSLSVPLLTSEEMKEDLLAPVPKFEMTYRVAIHHLTGLKLAEAEALVDA</sequence>
<gene>
    <name evidence="2" type="ORF">AMON00008_LOCUS11848</name>
</gene>
<feature type="signal peptide" evidence="1">
    <location>
        <begin position="1"/>
        <end position="18"/>
    </location>
</feature>
<reference evidence="2" key="1">
    <citation type="submission" date="2021-01" db="EMBL/GenBank/DDBJ databases">
        <authorList>
            <person name="Corre E."/>
            <person name="Pelletier E."/>
            <person name="Niang G."/>
            <person name="Scheremetjew M."/>
            <person name="Finn R."/>
            <person name="Kale V."/>
            <person name="Holt S."/>
            <person name="Cochrane G."/>
            <person name="Meng A."/>
            <person name="Brown T."/>
            <person name="Cohen L."/>
        </authorList>
    </citation>
    <scope>NUCLEOTIDE SEQUENCE</scope>
    <source>
        <strain evidence="2">CCMP3105</strain>
    </source>
</reference>
<feature type="chain" id="PRO_5031142895" evidence="1">
    <location>
        <begin position="19"/>
        <end position="253"/>
    </location>
</feature>